<dbReference type="InParanoid" id="A0A7X0JX04"/>
<evidence type="ECO:0000313" key="4">
    <source>
        <dbReference type="Proteomes" id="UP000528457"/>
    </source>
</evidence>
<gene>
    <name evidence="3" type="ORF">HNR48_003651</name>
</gene>
<keyword evidence="2 3" id="KW-0378">Hydrolase</keyword>
<dbReference type="PANTHER" id="PTHR30023">
    <property type="entry name" value="D-ALANYL-D-ALANINE CARBOXYPEPTIDASE"/>
    <property type="match status" value="1"/>
</dbReference>
<proteinExistence type="inferred from homology"/>
<dbReference type="SUPFAM" id="SSF56601">
    <property type="entry name" value="beta-lactamase/transpeptidase-like"/>
    <property type="match status" value="1"/>
</dbReference>
<organism evidence="3 4">
    <name type="scientific">Pseudoteredinibacter isoporae</name>
    <dbReference type="NCBI Taxonomy" id="570281"/>
    <lineage>
        <taxon>Bacteria</taxon>
        <taxon>Pseudomonadati</taxon>
        <taxon>Pseudomonadota</taxon>
        <taxon>Gammaproteobacteria</taxon>
        <taxon>Cellvibrionales</taxon>
        <taxon>Cellvibrionaceae</taxon>
        <taxon>Pseudoteredinibacter</taxon>
    </lineage>
</organism>
<dbReference type="Proteomes" id="UP000528457">
    <property type="component" value="Unassembled WGS sequence"/>
</dbReference>
<dbReference type="EMBL" id="JACHHT010000003">
    <property type="protein sequence ID" value="MBB6523349.1"/>
    <property type="molecule type" value="Genomic_DNA"/>
</dbReference>
<dbReference type="InterPro" id="IPR000667">
    <property type="entry name" value="Peptidase_S13"/>
</dbReference>
<comment type="caution">
    <text evidence="3">The sequence shown here is derived from an EMBL/GenBank/DDBJ whole genome shotgun (WGS) entry which is preliminary data.</text>
</comment>
<keyword evidence="3" id="KW-0645">Protease</keyword>
<dbReference type="GO" id="GO:0006508">
    <property type="term" value="P:proteolysis"/>
    <property type="evidence" value="ECO:0007669"/>
    <property type="project" value="InterPro"/>
</dbReference>
<reference evidence="3 4" key="1">
    <citation type="submission" date="2020-08" db="EMBL/GenBank/DDBJ databases">
        <title>Genomic Encyclopedia of Type Strains, Phase IV (KMG-IV): sequencing the most valuable type-strain genomes for metagenomic binning, comparative biology and taxonomic classification.</title>
        <authorList>
            <person name="Goeker M."/>
        </authorList>
    </citation>
    <scope>NUCLEOTIDE SEQUENCE [LARGE SCALE GENOMIC DNA]</scope>
    <source>
        <strain evidence="3 4">DSM 22368</strain>
    </source>
</reference>
<dbReference type="Pfam" id="PF02113">
    <property type="entry name" value="Peptidase_S13"/>
    <property type="match status" value="3"/>
</dbReference>
<accession>A0A7X0JX04</accession>
<dbReference type="GO" id="GO:0009002">
    <property type="term" value="F:serine-type D-Ala-D-Ala carboxypeptidase activity"/>
    <property type="evidence" value="ECO:0007669"/>
    <property type="project" value="UniProtKB-EC"/>
</dbReference>
<evidence type="ECO:0000256" key="2">
    <source>
        <dbReference type="ARBA" id="ARBA00022801"/>
    </source>
</evidence>
<dbReference type="EC" id="3.4.21.-" evidence="3"/>
<dbReference type="Gene3D" id="3.40.710.10">
    <property type="entry name" value="DD-peptidase/beta-lactamase superfamily"/>
    <property type="match status" value="2"/>
</dbReference>
<keyword evidence="3" id="KW-0121">Carboxypeptidase</keyword>
<dbReference type="FunCoup" id="A0A7X0JX04">
    <property type="interactions" value="232"/>
</dbReference>
<evidence type="ECO:0000313" key="3">
    <source>
        <dbReference type="EMBL" id="MBB6523349.1"/>
    </source>
</evidence>
<dbReference type="PANTHER" id="PTHR30023:SF0">
    <property type="entry name" value="PENICILLIN-SENSITIVE CARBOXYPEPTIDASE A"/>
    <property type="match status" value="1"/>
</dbReference>
<dbReference type="PRINTS" id="PR00922">
    <property type="entry name" value="DADACBPTASE3"/>
</dbReference>
<dbReference type="RefSeq" id="WP_166848116.1">
    <property type="nucleotide sequence ID" value="NZ_JAAONY010000003.1"/>
</dbReference>
<dbReference type="EC" id="3.4.16.4" evidence="3"/>
<comment type="similarity">
    <text evidence="1">Belongs to the peptidase S13 family.</text>
</comment>
<sequence length="404" mass="45207">MIKRFISKFNGRRKQVAAKVVLTAAFAVGVAANGQAKPLADYLKEVNAMPEASLLTAKGPGAVDIRSDKLLIPASTMKLLTAYLALDHWGEDHRLSTEFYRSDDTLWVRGLGDPNLTSEELELVALALDKKLDLNGIKNLAIDHSYFPEIKLDGRGKSNNPYDAANSAIGVNYNTVYLKRDRRGLYSGEAQTPMTPMGKKLGRWVKGSYRMSLPGGGDKAAQYFAEVFSQIVFGKQLPITMAKLPADAEKVYTHKNSKTMARVVEQMLEYSNNYTANQLFLLLGAEANGGVVTEQAAIDYASQRFREKLGWQDFAIYDGAGLSRKNRLNTKQLLSVAEEMRPWRWLLPSARDHIRAKTGTMLRISSLAGFYRDPNGQWRAFALMINDEDVTFDYRFRLSEQLGR</sequence>
<dbReference type="InterPro" id="IPR012338">
    <property type="entry name" value="Beta-lactam/transpept-like"/>
</dbReference>
<keyword evidence="4" id="KW-1185">Reference proteome</keyword>
<dbReference type="GO" id="GO:0000270">
    <property type="term" value="P:peptidoglycan metabolic process"/>
    <property type="evidence" value="ECO:0007669"/>
    <property type="project" value="TreeGrafter"/>
</dbReference>
<name>A0A7X0JX04_9GAMM</name>
<dbReference type="AlphaFoldDB" id="A0A7X0JX04"/>
<evidence type="ECO:0000256" key="1">
    <source>
        <dbReference type="ARBA" id="ARBA00006096"/>
    </source>
</evidence>
<protein>
    <submittedName>
        <fullName evidence="3">D-alanyl-D-alanine carboxypeptidase/D-alanyl-D-alanine-endopeptidase (Penicillin-binding protein 4)</fullName>
        <ecNumber evidence="3">3.4.16.4</ecNumber>
        <ecNumber evidence="3">3.4.21.-</ecNumber>
    </submittedName>
</protein>